<dbReference type="Gene3D" id="1.10.287.110">
    <property type="entry name" value="DnaJ domain"/>
    <property type="match status" value="1"/>
</dbReference>
<dbReference type="PROSITE" id="PS50076">
    <property type="entry name" value="DNAJ_2"/>
    <property type="match status" value="1"/>
</dbReference>
<dbReference type="InterPro" id="IPR050817">
    <property type="entry name" value="DjlA_DnaK_co-chaperone"/>
</dbReference>
<sequence length="245" mass="26068">MNAFHVLGVRPGASPEEIRAAYRRLARELHPDRHVQADGTVPTEVHESFCELNRAVDAALKAQSIPVEPVVPAPEPTPPAQAVPTQRRARPAPARRPARFVDPVLALLTVPKAGGHAWTDEQLELWALTLVPAARTHEREARRLARAAGAANVHQQTLATAHALLSLTLRGRAGARAHRVRGALPAAYASLEADLPPSVVARLPRPVLAPRTRRRRVPLGAGLIAAGAGLAALAQHLPLVPGLLG</sequence>
<name>A0ABU2C0H3_9ACTN</name>
<comment type="caution">
    <text evidence="4">The sequence shown here is derived from an EMBL/GenBank/DDBJ whole genome shotgun (WGS) entry which is preliminary data.</text>
</comment>
<feature type="compositionally biased region" description="Pro residues" evidence="1">
    <location>
        <begin position="69"/>
        <end position="81"/>
    </location>
</feature>
<evidence type="ECO:0000256" key="2">
    <source>
        <dbReference type="SAM" id="Phobius"/>
    </source>
</evidence>
<dbReference type="SUPFAM" id="SSF46565">
    <property type="entry name" value="Chaperone J-domain"/>
    <property type="match status" value="1"/>
</dbReference>
<reference evidence="4 5" key="1">
    <citation type="submission" date="2023-07" db="EMBL/GenBank/DDBJ databases">
        <title>Sequencing the genomes of 1000 actinobacteria strains.</title>
        <authorList>
            <person name="Klenk H.-P."/>
        </authorList>
    </citation>
    <scope>NUCLEOTIDE SEQUENCE [LARGE SCALE GENOMIC DNA]</scope>
    <source>
        <strain evidence="4 5">DSM 19426</strain>
    </source>
</reference>
<protein>
    <recommendedName>
        <fullName evidence="3">J domain-containing protein</fullName>
    </recommendedName>
</protein>
<feature type="region of interest" description="Disordered" evidence="1">
    <location>
        <begin position="69"/>
        <end position="96"/>
    </location>
</feature>
<evidence type="ECO:0000313" key="4">
    <source>
        <dbReference type="EMBL" id="MDR7364104.1"/>
    </source>
</evidence>
<gene>
    <name evidence="4" type="ORF">J2S63_003657</name>
</gene>
<keyword evidence="2" id="KW-1133">Transmembrane helix</keyword>
<evidence type="ECO:0000259" key="3">
    <source>
        <dbReference type="PROSITE" id="PS50076"/>
    </source>
</evidence>
<dbReference type="EMBL" id="JAVDYG010000001">
    <property type="protein sequence ID" value="MDR7364104.1"/>
    <property type="molecule type" value="Genomic_DNA"/>
</dbReference>
<accession>A0ABU2C0H3</accession>
<organism evidence="4 5">
    <name type="scientific">Nocardioides marmoribigeumensis</name>
    <dbReference type="NCBI Taxonomy" id="433649"/>
    <lineage>
        <taxon>Bacteria</taxon>
        <taxon>Bacillati</taxon>
        <taxon>Actinomycetota</taxon>
        <taxon>Actinomycetes</taxon>
        <taxon>Propionibacteriales</taxon>
        <taxon>Nocardioidaceae</taxon>
        <taxon>Nocardioides</taxon>
    </lineage>
</organism>
<dbReference type="Pfam" id="PF00226">
    <property type="entry name" value="DnaJ"/>
    <property type="match status" value="1"/>
</dbReference>
<evidence type="ECO:0000313" key="5">
    <source>
        <dbReference type="Proteomes" id="UP001183648"/>
    </source>
</evidence>
<proteinExistence type="predicted"/>
<keyword evidence="5" id="KW-1185">Reference proteome</keyword>
<keyword evidence="2" id="KW-0812">Transmembrane</keyword>
<evidence type="ECO:0000256" key="1">
    <source>
        <dbReference type="SAM" id="MobiDB-lite"/>
    </source>
</evidence>
<dbReference type="InterPro" id="IPR001623">
    <property type="entry name" value="DnaJ_domain"/>
</dbReference>
<feature type="transmembrane region" description="Helical" evidence="2">
    <location>
        <begin position="217"/>
        <end position="237"/>
    </location>
</feature>
<dbReference type="PRINTS" id="PR00625">
    <property type="entry name" value="JDOMAIN"/>
</dbReference>
<keyword evidence="2" id="KW-0472">Membrane</keyword>
<feature type="domain" description="J" evidence="3">
    <location>
        <begin position="2"/>
        <end position="64"/>
    </location>
</feature>
<dbReference type="Proteomes" id="UP001183648">
    <property type="component" value="Unassembled WGS sequence"/>
</dbReference>
<dbReference type="CDD" id="cd06257">
    <property type="entry name" value="DnaJ"/>
    <property type="match status" value="1"/>
</dbReference>
<dbReference type="InterPro" id="IPR036869">
    <property type="entry name" value="J_dom_sf"/>
</dbReference>
<dbReference type="SMART" id="SM00271">
    <property type="entry name" value="DnaJ"/>
    <property type="match status" value="1"/>
</dbReference>
<dbReference type="PANTHER" id="PTHR24074">
    <property type="entry name" value="CO-CHAPERONE PROTEIN DJLA"/>
    <property type="match status" value="1"/>
</dbReference>
<dbReference type="RefSeq" id="WP_310305333.1">
    <property type="nucleotide sequence ID" value="NZ_BAAAPS010000005.1"/>
</dbReference>